<feature type="domain" description="Ribonuclease R winged-helix" evidence="2">
    <location>
        <begin position="13"/>
        <end position="80"/>
    </location>
</feature>
<dbReference type="InterPro" id="IPR002846">
    <property type="entry name" value="NRD"/>
</dbReference>
<dbReference type="Gene3D" id="3.30.70.1360">
    <property type="entry name" value="mj0159-like"/>
    <property type="match status" value="2"/>
</dbReference>
<dbReference type="Pfam" id="PF01995">
    <property type="entry name" value="NRD1_2"/>
    <property type="match status" value="1"/>
</dbReference>
<evidence type="ECO:0008006" key="5">
    <source>
        <dbReference type="Google" id="ProtNLM"/>
    </source>
</evidence>
<comment type="caution">
    <text evidence="3">The sequence shown here is derived from an EMBL/GenBank/DDBJ whole genome shotgun (WGS) entry which is preliminary data.</text>
</comment>
<proteinExistence type="predicted"/>
<evidence type="ECO:0000259" key="2">
    <source>
        <dbReference type="Pfam" id="PF08461"/>
    </source>
</evidence>
<dbReference type="InterPro" id="IPR038982">
    <property type="entry name" value="NrpR"/>
</dbReference>
<evidence type="ECO:0000259" key="1">
    <source>
        <dbReference type="Pfam" id="PF01995"/>
    </source>
</evidence>
<organism evidence="3 4">
    <name type="scientific">candidate division MSBL1 archaeon SCGC-AAA261C02</name>
    <dbReference type="NCBI Taxonomy" id="1698272"/>
    <lineage>
        <taxon>Archaea</taxon>
        <taxon>Methanobacteriati</taxon>
        <taxon>Methanobacteriota</taxon>
        <taxon>candidate division MSBL1</taxon>
    </lineage>
</organism>
<dbReference type="Pfam" id="PF08461">
    <property type="entry name" value="WHD_RNase_R"/>
    <property type="match status" value="1"/>
</dbReference>
<sequence>MTNEEKVQRLVFEILGILKENEHGGPIGARLIAKELDKRGFEIGERAVRYHLKLLDEKGFTKKPSPLEGRVITEEGKEEIKHALVGKRVGFVIGKIEELIYKMNYDPKTGKGTVIVNVSLLDAKNLKKALPVMRKVIDMGYAPSPFIKIAREGENIARVRVPKGKVGIATVCSITIDGLLTKAGVPISPKFGGVLEVEKRKPKRFTDAITYQGSSLDPLEVFASKKMTSYLNVIKVGSGRILANLREVPIVARAPAQDIVNQAKGRELDGVMVVGGSGEPLYGLPVDVNRVGIVIVGGINPITAAEESGIAIETKTMETTLDIGEMEHIQEWM</sequence>
<dbReference type="SUPFAM" id="SSF46785">
    <property type="entry name" value="Winged helix' DNA-binding domain"/>
    <property type="match status" value="1"/>
</dbReference>
<dbReference type="PANTHER" id="PTHR41964">
    <property type="entry name" value="GLOBAL NITROGEN REGULATOR NRPR"/>
    <property type="match status" value="1"/>
</dbReference>
<protein>
    <recommendedName>
        <fullName evidence="5">NrpR transcriptional repressor</fullName>
    </recommendedName>
</protein>
<gene>
    <name evidence="3" type="ORF">AKJ42_03225</name>
</gene>
<dbReference type="InterPro" id="IPR036984">
    <property type="entry name" value="NrpR_dom_sf"/>
</dbReference>
<dbReference type="EMBL" id="LHXW01000045">
    <property type="protein sequence ID" value="KXA99428.1"/>
    <property type="molecule type" value="Genomic_DNA"/>
</dbReference>
<dbReference type="Proteomes" id="UP000070520">
    <property type="component" value="Unassembled WGS sequence"/>
</dbReference>
<dbReference type="InterPro" id="IPR013668">
    <property type="entry name" value="RNase_R_HTH_12"/>
</dbReference>
<dbReference type="PANTHER" id="PTHR41964:SF1">
    <property type="entry name" value="GLOBAL NITROGEN REGULATOR NRPR"/>
    <property type="match status" value="1"/>
</dbReference>
<dbReference type="AlphaFoldDB" id="A0A133UZ10"/>
<feature type="domain" description="NrpR regulatory" evidence="1">
    <location>
        <begin position="89"/>
        <end position="328"/>
    </location>
</feature>
<evidence type="ECO:0000313" key="4">
    <source>
        <dbReference type="Proteomes" id="UP000070520"/>
    </source>
</evidence>
<dbReference type="InterPro" id="IPR036390">
    <property type="entry name" value="WH_DNA-bd_sf"/>
</dbReference>
<dbReference type="PATRIC" id="fig|1698272.3.peg.585"/>
<reference evidence="3 4" key="1">
    <citation type="journal article" date="2016" name="Sci. Rep.">
        <title>Metabolic traits of an uncultured archaeal lineage -MSBL1- from brine pools of the Red Sea.</title>
        <authorList>
            <person name="Mwirichia R."/>
            <person name="Alam I."/>
            <person name="Rashid M."/>
            <person name="Vinu M."/>
            <person name="Ba-Alawi W."/>
            <person name="Anthony Kamau A."/>
            <person name="Kamanda Ngugi D."/>
            <person name="Goker M."/>
            <person name="Klenk H.P."/>
            <person name="Bajic V."/>
            <person name="Stingl U."/>
        </authorList>
    </citation>
    <scope>NUCLEOTIDE SEQUENCE [LARGE SCALE GENOMIC DNA]</scope>
    <source>
        <strain evidence="3">SCGC-AAA261C02</strain>
    </source>
</reference>
<keyword evidence="4" id="KW-1185">Reference proteome</keyword>
<accession>A0A133UZ10</accession>
<evidence type="ECO:0000313" key="3">
    <source>
        <dbReference type="EMBL" id="KXA99428.1"/>
    </source>
</evidence>
<name>A0A133UZ10_9EURY</name>